<accession>A0A1B7MWS1</accession>
<reference evidence="2 3" key="1">
    <citation type="submission" date="2016-06" db="EMBL/GenBank/DDBJ databases">
        <title>Comparative genomics of the ectomycorrhizal sister species Rhizopogon vinicolor and Rhizopogon vesiculosus (Basidiomycota: Boletales) reveals a divergence of the mating type B locus.</title>
        <authorList>
            <consortium name="DOE Joint Genome Institute"/>
            <person name="Mujic A.B."/>
            <person name="Kuo A."/>
            <person name="Tritt A."/>
            <person name="Lipzen A."/>
            <person name="Chen C."/>
            <person name="Johnson J."/>
            <person name="Sharma A."/>
            <person name="Barry K."/>
            <person name="Grigoriev I.V."/>
            <person name="Spatafora J.W."/>
        </authorList>
    </citation>
    <scope>NUCLEOTIDE SEQUENCE [LARGE SCALE GENOMIC DNA]</scope>
    <source>
        <strain evidence="2 3">AM-OR11-026</strain>
    </source>
</reference>
<dbReference type="OrthoDB" id="3182339at2759"/>
<evidence type="ECO:0000313" key="3">
    <source>
        <dbReference type="Proteomes" id="UP000092154"/>
    </source>
</evidence>
<evidence type="ECO:0000256" key="1">
    <source>
        <dbReference type="SAM" id="MobiDB-lite"/>
    </source>
</evidence>
<dbReference type="Proteomes" id="UP000092154">
    <property type="component" value="Unassembled WGS sequence"/>
</dbReference>
<organism evidence="2 3">
    <name type="scientific">Rhizopogon vinicolor AM-OR11-026</name>
    <dbReference type="NCBI Taxonomy" id="1314800"/>
    <lineage>
        <taxon>Eukaryota</taxon>
        <taxon>Fungi</taxon>
        <taxon>Dikarya</taxon>
        <taxon>Basidiomycota</taxon>
        <taxon>Agaricomycotina</taxon>
        <taxon>Agaricomycetes</taxon>
        <taxon>Agaricomycetidae</taxon>
        <taxon>Boletales</taxon>
        <taxon>Suillineae</taxon>
        <taxon>Rhizopogonaceae</taxon>
        <taxon>Rhizopogon</taxon>
    </lineage>
</organism>
<evidence type="ECO:0000313" key="2">
    <source>
        <dbReference type="EMBL" id="OAX37027.1"/>
    </source>
</evidence>
<proteinExistence type="predicted"/>
<dbReference type="InParanoid" id="A0A1B7MWS1"/>
<name>A0A1B7MWS1_9AGAM</name>
<dbReference type="EMBL" id="KV448377">
    <property type="protein sequence ID" value="OAX37027.1"/>
    <property type="molecule type" value="Genomic_DNA"/>
</dbReference>
<sequence>MYAPWRSPQPPQIWDPEIQRKREELGVLLTSARSMDEEQEREVVHEVERERQVERPPKVKPADHVLYKYVRQFVETGQIPVGSSAFIQALSSLVNTTVEFPERHQWAQNVLVTRDFSRTVLTVHKADEYLRPVNWVVSSDIGSPVLVVMSPHEVNQLLPLIRKSKVVHLSIYTPRTTKTMQACDLRFYSIPSTPRLTPLEPLIFQLNLFAGQLYFSNYEMYLRTCSFLGLNGPDLRDEDLVVDSDGFIKEENRPAARASCSFGRSQLLPLKELFGMRRKGMGYLPTHLGKMLNGRILSEEDFRDRVLSLSMVSFSASLPETLADCSSGKQDHDTELDEMVL</sequence>
<feature type="region of interest" description="Disordered" evidence="1">
    <location>
        <begin position="34"/>
        <end position="55"/>
    </location>
</feature>
<feature type="compositionally biased region" description="Basic and acidic residues" evidence="1">
    <location>
        <begin position="41"/>
        <end position="55"/>
    </location>
</feature>
<gene>
    <name evidence="2" type="ORF">K503DRAFT_694020</name>
</gene>
<protein>
    <submittedName>
        <fullName evidence="2">Uncharacterized protein</fullName>
    </submittedName>
</protein>
<dbReference type="STRING" id="1314800.A0A1B7MWS1"/>
<keyword evidence="3" id="KW-1185">Reference proteome</keyword>
<dbReference type="AlphaFoldDB" id="A0A1B7MWS1"/>